<dbReference type="AlphaFoldDB" id="A0A158B740"/>
<evidence type="ECO:0000313" key="1">
    <source>
        <dbReference type="EMBL" id="SAK65873.1"/>
    </source>
</evidence>
<dbReference type="RefSeq" id="WP_062604708.1">
    <property type="nucleotide sequence ID" value="NZ_FCOX02000009.1"/>
</dbReference>
<dbReference type="Proteomes" id="UP000071859">
    <property type="component" value="Unassembled WGS sequence"/>
</dbReference>
<organism evidence="1 2">
    <name type="scientific">Caballeronia calidae</name>
    <dbReference type="NCBI Taxonomy" id="1777139"/>
    <lineage>
        <taxon>Bacteria</taxon>
        <taxon>Pseudomonadati</taxon>
        <taxon>Pseudomonadota</taxon>
        <taxon>Betaproteobacteria</taxon>
        <taxon>Burkholderiales</taxon>
        <taxon>Burkholderiaceae</taxon>
        <taxon>Caballeronia</taxon>
    </lineage>
</organism>
<proteinExistence type="predicted"/>
<accession>A0A158B740</accession>
<evidence type="ECO:0008006" key="3">
    <source>
        <dbReference type="Google" id="ProtNLM"/>
    </source>
</evidence>
<name>A0A158B740_9BURK</name>
<protein>
    <recommendedName>
        <fullName evidence="3">Zinc-ribbon domain-containing protein</fullName>
    </recommendedName>
</protein>
<dbReference type="EMBL" id="FCOX02000009">
    <property type="protein sequence ID" value="SAK65873.1"/>
    <property type="molecule type" value="Genomic_DNA"/>
</dbReference>
<gene>
    <name evidence="1" type="ORF">AWB78_02365</name>
</gene>
<comment type="caution">
    <text evidence="1">The sequence shown here is derived from an EMBL/GenBank/DDBJ whole genome shotgun (WGS) entry which is preliminary data.</text>
</comment>
<dbReference type="OrthoDB" id="583824at2"/>
<keyword evidence="2" id="KW-1185">Reference proteome</keyword>
<reference evidence="1" key="1">
    <citation type="submission" date="2016-01" db="EMBL/GenBank/DDBJ databases">
        <authorList>
            <person name="Peeters C."/>
        </authorList>
    </citation>
    <scope>NUCLEOTIDE SEQUENCE</scope>
    <source>
        <strain evidence="1">LMG 29321</strain>
    </source>
</reference>
<evidence type="ECO:0000313" key="2">
    <source>
        <dbReference type="Proteomes" id="UP000071859"/>
    </source>
</evidence>
<sequence length="128" mass="14931">MNDSVICDTRLRLMDEASRYRDQAFEDGGEPLSIRWECGRGHSWDKALDVEHNVRCMNCTAERRERETRRLRELAEVRGGALLSRRYVDAATPLTWRCAYGHEWDARPGTVSRHWCAQCARTLFACIR</sequence>